<dbReference type="GO" id="GO:0004784">
    <property type="term" value="F:superoxide dismutase activity"/>
    <property type="evidence" value="ECO:0007669"/>
    <property type="project" value="InterPro"/>
</dbReference>
<dbReference type="InterPro" id="IPR014123">
    <property type="entry name" value="Superoxide_dismutase_Ni-type"/>
</dbReference>
<dbReference type="RefSeq" id="WP_203415562.1">
    <property type="nucleotide sequence ID" value="NZ_BAOS01000034.1"/>
</dbReference>
<gene>
    <name evidence="2" type="ORF">SCALIN_C34_0093</name>
</gene>
<dbReference type="EMBL" id="BAOS01000034">
    <property type="protein sequence ID" value="GAX62542.1"/>
    <property type="molecule type" value="Genomic_DNA"/>
</dbReference>
<evidence type="ECO:0000313" key="2">
    <source>
        <dbReference type="EMBL" id="GAX62542.1"/>
    </source>
</evidence>
<protein>
    <submittedName>
        <fullName evidence="2">Superoxide dismutase Ni-type</fullName>
    </submittedName>
</protein>
<comment type="caution">
    <text evidence="2">The sequence shown here is derived from an EMBL/GenBank/DDBJ whole genome shotgun (WGS) entry which is preliminary data.</text>
</comment>
<organism evidence="2 3">
    <name type="scientific">Candidatus Scalindua japonica</name>
    <dbReference type="NCBI Taxonomy" id="1284222"/>
    <lineage>
        <taxon>Bacteria</taxon>
        <taxon>Pseudomonadati</taxon>
        <taxon>Planctomycetota</taxon>
        <taxon>Candidatus Brocadiia</taxon>
        <taxon>Candidatus Brocadiales</taxon>
        <taxon>Candidatus Scalinduaceae</taxon>
        <taxon>Candidatus Scalindua</taxon>
    </lineage>
</organism>
<dbReference type="Pfam" id="PF09055">
    <property type="entry name" value="Sod_Ni"/>
    <property type="match status" value="1"/>
</dbReference>
<keyword evidence="1" id="KW-0732">Signal</keyword>
<evidence type="ECO:0000313" key="3">
    <source>
        <dbReference type="Proteomes" id="UP000218542"/>
    </source>
</evidence>
<dbReference type="GO" id="GO:0016151">
    <property type="term" value="F:nickel cation binding"/>
    <property type="evidence" value="ECO:0007669"/>
    <property type="project" value="InterPro"/>
</dbReference>
<evidence type="ECO:0000256" key="1">
    <source>
        <dbReference type="SAM" id="SignalP"/>
    </source>
</evidence>
<dbReference type="AlphaFoldDB" id="A0A286U336"/>
<dbReference type="Gene3D" id="1.20.120.400">
    <property type="entry name" value="Nickel-containing superoxide dismutase"/>
    <property type="match status" value="1"/>
</dbReference>
<reference evidence="3" key="1">
    <citation type="journal article" date="2017" name="Environ. Microbiol. Rep.">
        <title>Genetic Diversity of Marine Anaerobic Ammonium-Oxidizing Bacteria as Revealed by Genomic and Proteomic Analyses of 'Candidatus Scalindua japonica'.</title>
        <authorList>
            <person name="Oshiki M."/>
            <person name="Mizuto K."/>
            <person name="Kimura Z."/>
            <person name="Kindaichi T."/>
            <person name="Satoh H."/>
            <person name="Okabe S."/>
        </authorList>
    </citation>
    <scope>NUCLEOTIDE SEQUENCE [LARGE SCALE GENOMIC DNA]</scope>
    <source>
        <strain evidence="3">husup-a2</strain>
    </source>
</reference>
<proteinExistence type="predicted"/>
<dbReference type="Proteomes" id="UP000218542">
    <property type="component" value="Unassembled WGS sequence"/>
</dbReference>
<sequence length="155" mass="17726">MMKRFRNVMLLIALTIVVSSMVLTQRAHSHCQIPCGIYDDNARVQSMFEDAATIEKSAKLIAELARKSDAQSQNQIVRWVVNKEKHAQNIISTISNYFLTQRVKPNQKDYAERLIKHHAVIIAAMKAKQNADVEYATKLNDSIEALSSYYPEHKH</sequence>
<keyword evidence="3" id="KW-1185">Reference proteome</keyword>
<name>A0A286U336_9BACT</name>
<accession>A0A286U336</accession>
<feature type="chain" id="PRO_5012990482" evidence="1">
    <location>
        <begin position="30"/>
        <end position="155"/>
    </location>
</feature>
<dbReference type="InterPro" id="IPR036502">
    <property type="entry name" value="NiSOD_sf"/>
</dbReference>
<dbReference type="SUPFAM" id="SSF109770">
    <property type="entry name" value="Nickel-containing superoxide dismutase, NiSOD"/>
    <property type="match status" value="1"/>
</dbReference>
<feature type="signal peptide" evidence="1">
    <location>
        <begin position="1"/>
        <end position="29"/>
    </location>
</feature>